<dbReference type="AlphaFoldDB" id="A0A9Q8WQS6"/>
<accession>A0A9Q8WQS6</accession>
<dbReference type="GeneID" id="73350996"/>
<evidence type="ECO:0000313" key="2">
    <source>
        <dbReference type="Proteomes" id="UP000830671"/>
    </source>
</evidence>
<protein>
    <submittedName>
        <fullName evidence="1">Uncharacterized protein</fullName>
    </submittedName>
</protein>
<name>A0A9Q8WQS6_9PEZI</name>
<reference evidence="1" key="1">
    <citation type="journal article" date="2021" name="Mol. Plant Microbe Interact.">
        <title>Complete Genome Sequence of the Plant-Pathogenic Fungus Colletotrichum lupini.</title>
        <authorList>
            <person name="Baroncelli R."/>
            <person name="Pensec F."/>
            <person name="Da Lio D."/>
            <person name="Boufleur T."/>
            <person name="Vicente I."/>
            <person name="Sarrocco S."/>
            <person name="Picot A."/>
            <person name="Baraldi E."/>
            <person name="Sukno S."/>
            <person name="Thon M."/>
            <person name="Le Floch G."/>
        </authorList>
    </citation>
    <scope>NUCLEOTIDE SEQUENCE</scope>
    <source>
        <strain evidence="1">IMI 504893</strain>
    </source>
</reference>
<dbReference type="KEGG" id="clup:CLUP02_17071"/>
<keyword evidence="2" id="KW-1185">Reference proteome</keyword>
<sequence>MPEFRSLILSCKLQGNCFGEGKLAVLNRTGYYAAKVWLIRLQPRREGGLSCAFRTRPSRSTGQVKLAGWWSGLWSTINSPTSLLDDRLSAYEFESQHEHQLIPA</sequence>
<dbReference type="RefSeq" id="XP_049153133.1">
    <property type="nucleotide sequence ID" value="XM_049295986.1"/>
</dbReference>
<proteinExistence type="predicted"/>
<dbReference type="Proteomes" id="UP000830671">
    <property type="component" value="Chromosome 9"/>
</dbReference>
<gene>
    <name evidence="1" type="ORF">CLUP02_17071</name>
</gene>
<dbReference type="EMBL" id="CP019481">
    <property type="protein sequence ID" value="UQC91535.1"/>
    <property type="molecule type" value="Genomic_DNA"/>
</dbReference>
<organism evidence="1 2">
    <name type="scientific">Colletotrichum lupini</name>
    <dbReference type="NCBI Taxonomy" id="145971"/>
    <lineage>
        <taxon>Eukaryota</taxon>
        <taxon>Fungi</taxon>
        <taxon>Dikarya</taxon>
        <taxon>Ascomycota</taxon>
        <taxon>Pezizomycotina</taxon>
        <taxon>Sordariomycetes</taxon>
        <taxon>Hypocreomycetidae</taxon>
        <taxon>Glomerellales</taxon>
        <taxon>Glomerellaceae</taxon>
        <taxon>Colletotrichum</taxon>
        <taxon>Colletotrichum acutatum species complex</taxon>
    </lineage>
</organism>
<evidence type="ECO:0000313" key="1">
    <source>
        <dbReference type="EMBL" id="UQC91535.1"/>
    </source>
</evidence>